<feature type="region of interest" description="Disordered" evidence="1">
    <location>
        <begin position="50"/>
        <end position="69"/>
    </location>
</feature>
<name>A0AAF0PTL8_SOLVR</name>
<evidence type="ECO:0000256" key="1">
    <source>
        <dbReference type="SAM" id="MobiDB-lite"/>
    </source>
</evidence>
<keyword evidence="3" id="KW-1185">Reference proteome</keyword>
<dbReference type="Proteomes" id="UP001234989">
    <property type="component" value="Chromosome 1"/>
</dbReference>
<feature type="compositionally biased region" description="Low complexity" evidence="1">
    <location>
        <begin position="50"/>
        <end position="60"/>
    </location>
</feature>
<organism evidence="2 3">
    <name type="scientific">Solanum verrucosum</name>
    <dbReference type="NCBI Taxonomy" id="315347"/>
    <lineage>
        <taxon>Eukaryota</taxon>
        <taxon>Viridiplantae</taxon>
        <taxon>Streptophyta</taxon>
        <taxon>Embryophyta</taxon>
        <taxon>Tracheophyta</taxon>
        <taxon>Spermatophyta</taxon>
        <taxon>Magnoliopsida</taxon>
        <taxon>eudicotyledons</taxon>
        <taxon>Gunneridae</taxon>
        <taxon>Pentapetalae</taxon>
        <taxon>asterids</taxon>
        <taxon>lamiids</taxon>
        <taxon>Solanales</taxon>
        <taxon>Solanaceae</taxon>
        <taxon>Solanoideae</taxon>
        <taxon>Solaneae</taxon>
        <taxon>Solanum</taxon>
    </lineage>
</organism>
<sequence length="69" mass="7401">MVVCHCEVPSQGTPSRATSRLVVLTTGHGKARGVALDWWELCKVEEATASKTKGTTTSHGSLDGPYKWS</sequence>
<protein>
    <submittedName>
        <fullName evidence="2">Uncharacterized protein</fullName>
    </submittedName>
</protein>
<evidence type="ECO:0000313" key="2">
    <source>
        <dbReference type="EMBL" id="WMV08486.1"/>
    </source>
</evidence>
<dbReference type="EMBL" id="CP133612">
    <property type="protein sequence ID" value="WMV08486.1"/>
    <property type="molecule type" value="Genomic_DNA"/>
</dbReference>
<proteinExistence type="predicted"/>
<evidence type="ECO:0000313" key="3">
    <source>
        <dbReference type="Proteomes" id="UP001234989"/>
    </source>
</evidence>
<reference evidence="2" key="1">
    <citation type="submission" date="2023-08" db="EMBL/GenBank/DDBJ databases">
        <title>A de novo genome assembly of Solanum verrucosum Schlechtendal, a Mexican diploid species geographically isolated from the other diploid A-genome species in potato relatives.</title>
        <authorList>
            <person name="Hosaka K."/>
        </authorList>
    </citation>
    <scope>NUCLEOTIDE SEQUENCE</scope>
    <source>
        <tissue evidence="2">Young leaves</tissue>
    </source>
</reference>
<gene>
    <name evidence="2" type="ORF">MTR67_001871</name>
</gene>
<dbReference type="AlphaFoldDB" id="A0AAF0PTL8"/>
<accession>A0AAF0PTL8</accession>